<evidence type="ECO:0000313" key="3">
    <source>
        <dbReference type="Proteomes" id="UP001141552"/>
    </source>
</evidence>
<proteinExistence type="predicted"/>
<protein>
    <submittedName>
        <fullName evidence="2">Uncharacterized protein</fullName>
    </submittedName>
</protein>
<dbReference type="EMBL" id="JAKUCV010004916">
    <property type="protein sequence ID" value="KAJ4833567.1"/>
    <property type="molecule type" value="Genomic_DNA"/>
</dbReference>
<name>A0A9Q0J9Y9_9ROSI</name>
<sequence length="84" mass="9475">MSHVCCNNVPLVLLLNLNLIKFCHKISKRLYNPHIDVAVRLEYKAGWVDLARVTESLDSDFCFHISSSSLVAESWGLFVGLQKA</sequence>
<comment type="caution">
    <text evidence="2">The sequence shown here is derived from an EMBL/GenBank/DDBJ whole genome shotgun (WGS) entry which is preliminary data.</text>
</comment>
<feature type="signal peptide" evidence="1">
    <location>
        <begin position="1"/>
        <end position="25"/>
    </location>
</feature>
<accession>A0A9Q0J9Y9</accession>
<dbReference type="Proteomes" id="UP001141552">
    <property type="component" value="Unassembled WGS sequence"/>
</dbReference>
<evidence type="ECO:0000256" key="1">
    <source>
        <dbReference type="SAM" id="SignalP"/>
    </source>
</evidence>
<reference evidence="2" key="2">
    <citation type="journal article" date="2023" name="Plants (Basel)">
        <title>Annotation of the Turnera subulata (Passifloraceae) Draft Genome Reveals the S-Locus Evolved after the Divergence of Turneroideae from Passifloroideae in a Stepwise Manner.</title>
        <authorList>
            <person name="Henning P.M."/>
            <person name="Roalson E.H."/>
            <person name="Mir W."/>
            <person name="McCubbin A.G."/>
            <person name="Shore J.S."/>
        </authorList>
    </citation>
    <scope>NUCLEOTIDE SEQUENCE</scope>
    <source>
        <strain evidence="2">F60SS</strain>
    </source>
</reference>
<gene>
    <name evidence="2" type="ORF">Tsubulata_018782</name>
</gene>
<dbReference type="AlphaFoldDB" id="A0A9Q0J9Y9"/>
<keyword evidence="1" id="KW-0732">Signal</keyword>
<evidence type="ECO:0000313" key="2">
    <source>
        <dbReference type="EMBL" id="KAJ4833567.1"/>
    </source>
</evidence>
<feature type="chain" id="PRO_5040414964" evidence="1">
    <location>
        <begin position="26"/>
        <end position="84"/>
    </location>
</feature>
<keyword evidence="3" id="KW-1185">Reference proteome</keyword>
<reference evidence="2" key="1">
    <citation type="submission" date="2022-02" db="EMBL/GenBank/DDBJ databases">
        <authorList>
            <person name="Henning P.M."/>
            <person name="McCubbin A.G."/>
            <person name="Shore J.S."/>
        </authorList>
    </citation>
    <scope>NUCLEOTIDE SEQUENCE</scope>
    <source>
        <strain evidence="2">F60SS</strain>
        <tissue evidence="2">Leaves</tissue>
    </source>
</reference>
<organism evidence="2 3">
    <name type="scientific">Turnera subulata</name>
    <dbReference type="NCBI Taxonomy" id="218843"/>
    <lineage>
        <taxon>Eukaryota</taxon>
        <taxon>Viridiplantae</taxon>
        <taxon>Streptophyta</taxon>
        <taxon>Embryophyta</taxon>
        <taxon>Tracheophyta</taxon>
        <taxon>Spermatophyta</taxon>
        <taxon>Magnoliopsida</taxon>
        <taxon>eudicotyledons</taxon>
        <taxon>Gunneridae</taxon>
        <taxon>Pentapetalae</taxon>
        <taxon>rosids</taxon>
        <taxon>fabids</taxon>
        <taxon>Malpighiales</taxon>
        <taxon>Passifloraceae</taxon>
        <taxon>Turnera</taxon>
    </lineage>
</organism>